<reference evidence="4 5" key="1">
    <citation type="submission" date="2024-01" db="EMBL/GenBank/DDBJ databases">
        <title>New evidence supports the origin of RcGTA from prophage.</title>
        <authorList>
            <person name="Xu Y."/>
            <person name="Liu B."/>
            <person name="Chen F."/>
        </authorList>
    </citation>
    <scope>NUCLEOTIDE SEQUENCE [LARGE SCALE GENOMIC DNA]</scope>
    <source>
        <strain evidence="4 5">CBW1107-2</strain>
    </source>
</reference>
<dbReference type="SUPFAM" id="SSF53743">
    <property type="entry name" value="FucI/AraA N-terminal and middle domains"/>
    <property type="match status" value="1"/>
</dbReference>
<evidence type="ECO:0000256" key="1">
    <source>
        <dbReference type="ARBA" id="ARBA00023235"/>
    </source>
</evidence>
<dbReference type="PANTHER" id="PTHR36120:SF1">
    <property type="entry name" value="L-FUCOSE ISOMERASE C-TERMINAL DOMAIN-CONTAINING PROTEIN"/>
    <property type="match status" value="1"/>
</dbReference>
<organism evidence="4 5">
    <name type="scientific">Neoaquamicrobium sediminum</name>
    <dbReference type="NCBI Taxonomy" id="1849104"/>
    <lineage>
        <taxon>Bacteria</taxon>
        <taxon>Pseudomonadati</taxon>
        <taxon>Pseudomonadota</taxon>
        <taxon>Alphaproteobacteria</taxon>
        <taxon>Hyphomicrobiales</taxon>
        <taxon>Phyllobacteriaceae</taxon>
        <taxon>Neoaquamicrobium</taxon>
    </lineage>
</organism>
<name>A0ABV3WWG6_9HYPH</name>
<evidence type="ECO:0000256" key="2">
    <source>
        <dbReference type="ARBA" id="ARBA00023277"/>
    </source>
</evidence>
<sequence length="450" mass="48722">MLTRTKPADTDGRHIGVLFVASPLFSEAAAAELITRTSRLMGEGGLQGRFTLAGKLARDGESCREALSSLDFDALDGLVVQLSTFCTAELLHDVLDAVGDRPIPIAIWALEEAEEIVTNSLCGAQLWASTLSRFGHGFTLLLGNPEDPALAGELTAFAAASRAHSRLRGARIALIGSHADWFTNLAVDPWMLRQRLGITIQQTTLVRFLEACKADDDAVRLGASRWAEASFDGGDEEAGRLALGRTYAQLAAGLDRIEADAVAIRDWPEILYAENFKGTWGALGELSDRAVPIAPEGDVMGAATALVARAFDPASLPFLTDISGLDRARNRLVLWHYGVSPRLADGPRSLDPVLKQETFPLKAGSMTLIRLSLRDDGTLRIFVCEGEIEAEKSRANRAAGYFRPADAGAEELVRRFIDEGYEHHVTAVYGRWADAVLHLGRQLGVQVDHV</sequence>
<dbReference type="InterPro" id="IPR015888">
    <property type="entry name" value="Fuc_isomerase_C"/>
</dbReference>
<proteinExistence type="predicted"/>
<dbReference type="Proteomes" id="UP001559025">
    <property type="component" value="Unassembled WGS sequence"/>
</dbReference>
<gene>
    <name evidence="4" type="ORF">V1479_17130</name>
</gene>
<dbReference type="Pfam" id="PF02952">
    <property type="entry name" value="Fucose_iso_C"/>
    <property type="match status" value="1"/>
</dbReference>
<accession>A0ABV3WWG6</accession>
<keyword evidence="2" id="KW-0119">Carbohydrate metabolism</keyword>
<dbReference type="PANTHER" id="PTHR36120">
    <property type="entry name" value="FUCOSE ISOMERASE"/>
    <property type="match status" value="1"/>
</dbReference>
<evidence type="ECO:0000259" key="3">
    <source>
        <dbReference type="Pfam" id="PF02952"/>
    </source>
</evidence>
<comment type="caution">
    <text evidence="4">The sequence shown here is derived from an EMBL/GenBank/DDBJ whole genome shotgun (WGS) entry which is preliminary data.</text>
</comment>
<dbReference type="InterPro" id="IPR009015">
    <property type="entry name" value="Fucose_isomerase_N/cen_sf"/>
</dbReference>
<protein>
    <recommendedName>
        <fullName evidence="3">L-fucose isomerase C-terminal domain-containing protein</fullName>
    </recommendedName>
</protein>
<dbReference type="EMBL" id="JAZHFV010000006">
    <property type="protein sequence ID" value="MEX4009037.1"/>
    <property type="molecule type" value="Genomic_DNA"/>
</dbReference>
<keyword evidence="5" id="KW-1185">Reference proteome</keyword>
<dbReference type="RefSeq" id="WP_368804015.1">
    <property type="nucleotide sequence ID" value="NZ_JAZHFV010000006.1"/>
</dbReference>
<feature type="domain" description="L-fucose isomerase C-terminal" evidence="3">
    <location>
        <begin position="362"/>
        <end position="448"/>
    </location>
</feature>
<evidence type="ECO:0000313" key="5">
    <source>
        <dbReference type="Proteomes" id="UP001559025"/>
    </source>
</evidence>
<evidence type="ECO:0000313" key="4">
    <source>
        <dbReference type="EMBL" id="MEX4009037.1"/>
    </source>
</evidence>
<keyword evidence="1" id="KW-0413">Isomerase</keyword>